<organism evidence="1 2">
    <name type="scientific">Echinococcus granulosus</name>
    <name type="common">Hydatid tapeworm</name>
    <dbReference type="NCBI Taxonomy" id="6210"/>
    <lineage>
        <taxon>Eukaryota</taxon>
        <taxon>Metazoa</taxon>
        <taxon>Spiralia</taxon>
        <taxon>Lophotrochozoa</taxon>
        <taxon>Platyhelminthes</taxon>
        <taxon>Cestoda</taxon>
        <taxon>Eucestoda</taxon>
        <taxon>Cyclophyllidea</taxon>
        <taxon>Taeniidae</taxon>
        <taxon>Echinococcus</taxon>
        <taxon>Echinococcus granulosus group</taxon>
    </lineage>
</organism>
<dbReference type="KEGG" id="egl:EGR_06380"/>
<sequence length="118" mass="13797">METVGSIHEIILTTLGLEIKMWKTYKRRRIVQHVRNFVQNEKKKLMFTCEGQIDQRSVQFTTSWFSLKDISQLNLDRVGERKVGADVYFGPSLPSKTSNINKALYIQPFLYKKPNDKS</sequence>
<dbReference type="EMBL" id="APAU02000056">
    <property type="protein sequence ID" value="EUB58709.1"/>
    <property type="molecule type" value="Genomic_DNA"/>
</dbReference>
<proteinExistence type="predicted"/>
<protein>
    <submittedName>
        <fullName evidence="1">Uncharacterized protein</fullName>
    </submittedName>
</protein>
<evidence type="ECO:0000313" key="2">
    <source>
        <dbReference type="Proteomes" id="UP000019149"/>
    </source>
</evidence>
<keyword evidence="2" id="KW-1185">Reference proteome</keyword>
<dbReference type="GeneID" id="36342095"/>
<dbReference type="RefSeq" id="XP_024349905.1">
    <property type="nucleotide sequence ID" value="XM_024495629.1"/>
</dbReference>
<comment type="caution">
    <text evidence="1">The sequence shown here is derived from an EMBL/GenBank/DDBJ whole genome shotgun (WGS) entry which is preliminary data.</text>
</comment>
<evidence type="ECO:0000313" key="1">
    <source>
        <dbReference type="EMBL" id="EUB58709.1"/>
    </source>
</evidence>
<dbReference type="AlphaFoldDB" id="W6UYQ2"/>
<reference evidence="1 2" key="1">
    <citation type="journal article" date="2013" name="Nat. Genet.">
        <title>The genome of the hydatid tapeworm Echinococcus granulosus.</title>
        <authorList>
            <person name="Zheng H."/>
            <person name="Zhang W."/>
            <person name="Zhang L."/>
            <person name="Zhang Z."/>
            <person name="Li J."/>
            <person name="Lu G."/>
            <person name="Zhu Y."/>
            <person name="Wang Y."/>
            <person name="Huang Y."/>
            <person name="Liu J."/>
            <person name="Kang H."/>
            <person name="Chen J."/>
            <person name="Wang L."/>
            <person name="Chen A."/>
            <person name="Yu S."/>
            <person name="Gao Z."/>
            <person name="Jin L."/>
            <person name="Gu W."/>
            <person name="Wang Z."/>
            <person name="Zhao L."/>
            <person name="Shi B."/>
            <person name="Wen H."/>
            <person name="Lin R."/>
            <person name="Jones M.K."/>
            <person name="Brejova B."/>
            <person name="Vinar T."/>
            <person name="Zhao G."/>
            <person name="McManus D.P."/>
            <person name="Chen Z."/>
            <person name="Zhou Y."/>
            <person name="Wang S."/>
        </authorList>
    </citation>
    <scope>NUCLEOTIDE SEQUENCE [LARGE SCALE GENOMIC DNA]</scope>
</reference>
<gene>
    <name evidence="1" type="ORF">EGR_06380</name>
</gene>
<name>W6UYQ2_ECHGR</name>
<accession>W6UYQ2</accession>
<dbReference type="Proteomes" id="UP000019149">
    <property type="component" value="Unassembled WGS sequence"/>
</dbReference>
<dbReference type="CTD" id="36342095"/>